<dbReference type="InterPro" id="IPR050445">
    <property type="entry name" value="Bact_polysacc_biosynth/exp"/>
</dbReference>
<evidence type="ECO:0000256" key="6">
    <source>
        <dbReference type="ARBA" id="ARBA00022519"/>
    </source>
</evidence>
<dbReference type="InterPro" id="IPR027417">
    <property type="entry name" value="P-loop_NTPase"/>
</dbReference>
<keyword evidence="9" id="KW-0547">Nucleotide-binding</keyword>
<keyword evidence="11" id="KW-0067">ATP-binding</keyword>
<evidence type="ECO:0000256" key="18">
    <source>
        <dbReference type="SAM" id="Phobius"/>
    </source>
</evidence>
<feature type="coiled-coil region" evidence="16">
    <location>
        <begin position="249"/>
        <end position="276"/>
    </location>
</feature>
<evidence type="ECO:0000259" key="19">
    <source>
        <dbReference type="Pfam" id="PF02706"/>
    </source>
</evidence>
<keyword evidence="13 18" id="KW-0472">Membrane</keyword>
<evidence type="ECO:0000256" key="5">
    <source>
        <dbReference type="ARBA" id="ARBA00022475"/>
    </source>
</evidence>
<comment type="caution">
    <text evidence="22">The sequence shown here is derived from an EMBL/GenBank/DDBJ whole genome shotgun (WGS) entry which is preliminary data.</text>
</comment>
<keyword evidence="23" id="KW-1185">Reference proteome</keyword>
<feature type="domain" description="Tyrosine-protein kinase G-rich" evidence="21">
    <location>
        <begin position="429"/>
        <end position="499"/>
    </location>
</feature>
<name>A0A317CBP3_9GAMM</name>
<dbReference type="GO" id="GO:0042802">
    <property type="term" value="F:identical protein binding"/>
    <property type="evidence" value="ECO:0007669"/>
    <property type="project" value="UniProtKB-ARBA"/>
</dbReference>
<evidence type="ECO:0000256" key="13">
    <source>
        <dbReference type="ARBA" id="ARBA00023136"/>
    </source>
</evidence>
<dbReference type="OrthoDB" id="9775724at2"/>
<keyword evidence="12 18" id="KW-1133">Transmembrane helix</keyword>
<evidence type="ECO:0000313" key="23">
    <source>
        <dbReference type="Proteomes" id="UP000245539"/>
    </source>
</evidence>
<dbReference type="Pfam" id="PF02706">
    <property type="entry name" value="Wzz"/>
    <property type="match status" value="1"/>
</dbReference>
<evidence type="ECO:0000256" key="3">
    <source>
        <dbReference type="ARBA" id="ARBA00008883"/>
    </source>
</evidence>
<dbReference type="GO" id="GO:0005524">
    <property type="term" value="F:ATP binding"/>
    <property type="evidence" value="ECO:0007669"/>
    <property type="project" value="UniProtKB-KW"/>
</dbReference>
<evidence type="ECO:0000256" key="7">
    <source>
        <dbReference type="ARBA" id="ARBA00022679"/>
    </source>
</evidence>
<feature type="coiled-coil region" evidence="16">
    <location>
        <begin position="302"/>
        <end position="389"/>
    </location>
</feature>
<comment type="catalytic activity">
    <reaction evidence="15">
        <text>L-tyrosyl-[protein] + ATP = O-phospho-L-tyrosyl-[protein] + ADP + H(+)</text>
        <dbReference type="Rhea" id="RHEA:10596"/>
        <dbReference type="Rhea" id="RHEA-COMP:10136"/>
        <dbReference type="Rhea" id="RHEA-COMP:20101"/>
        <dbReference type="ChEBI" id="CHEBI:15378"/>
        <dbReference type="ChEBI" id="CHEBI:30616"/>
        <dbReference type="ChEBI" id="CHEBI:46858"/>
        <dbReference type="ChEBI" id="CHEBI:61978"/>
        <dbReference type="ChEBI" id="CHEBI:456216"/>
        <dbReference type="EC" id="2.7.10.2"/>
    </reaction>
</comment>
<evidence type="ECO:0000256" key="8">
    <source>
        <dbReference type="ARBA" id="ARBA00022692"/>
    </source>
</evidence>
<dbReference type="InterPro" id="IPR003856">
    <property type="entry name" value="LPS_length_determ_N"/>
</dbReference>
<dbReference type="NCBIfam" id="TIGR01007">
    <property type="entry name" value="eps_fam"/>
    <property type="match status" value="1"/>
</dbReference>
<keyword evidence="16" id="KW-0175">Coiled coil</keyword>
<dbReference type="RefSeq" id="WP_109838261.1">
    <property type="nucleotide sequence ID" value="NZ_QGKM01000041.1"/>
</dbReference>
<dbReference type="GO" id="GO:0005886">
    <property type="term" value="C:plasma membrane"/>
    <property type="evidence" value="ECO:0007669"/>
    <property type="project" value="UniProtKB-SubCell"/>
</dbReference>
<reference evidence="22 23" key="1">
    <citation type="submission" date="2018-05" db="EMBL/GenBank/DDBJ databases">
        <title>Leucothrix arctica sp. nov., isolated from Arctic seawater.</title>
        <authorList>
            <person name="Choi A."/>
            <person name="Baek K."/>
        </authorList>
    </citation>
    <scope>NUCLEOTIDE SEQUENCE [LARGE SCALE GENOMIC DNA]</scope>
    <source>
        <strain evidence="22 23">JCM 18388</strain>
    </source>
</reference>
<evidence type="ECO:0000256" key="15">
    <source>
        <dbReference type="ARBA" id="ARBA00051245"/>
    </source>
</evidence>
<dbReference type="EC" id="2.7.10.2" evidence="4"/>
<keyword evidence="5" id="KW-1003">Cell membrane</keyword>
<evidence type="ECO:0000256" key="4">
    <source>
        <dbReference type="ARBA" id="ARBA00011903"/>
    </source>
</evidence>
<keyword evidence="8 18" id="KW-0812">Transmembrane</keyword>
<evidence type="ECO:0000256" key="14">
    <source>
        <dbReference type="ARBA" id="ARBA00023137"/>
    </source>
</evidence>
<dbReference type="AlphaFoldDB" id="A0A317CBP3"/>
<evidence type="ECO:0000256" key="10">
    <source>
        <dbReference type="ARBA" id="ARBA00022777"/>
    </source>
</evidence>
<dbReference type="Pfam" id="PF13614">
    <property type="entry name" value="AAA_31"/>
    <property type="match status" value="1"/>
</dbReference>
<evidence type="ECO:0000256" key="1">
    <source>
        <dbReference type="ARBA" id="ARBA00004429"/>
    </source>
</evidence>
<dbReference type="Gene3D" id="3.40.50.300">
    <property type="entry name" value="P-loop containing nucleotide triphosphate hydrolases"/>
    <property type="match status" value="1"/>
</dbReference>
<evidence type="ECO:0000256" key="12">
    <source>
        <dbReference type="ARBA" id="ARBA00022989"/>
    </source>
</evidence>
<dbReference type="FunFam" id="3.40.50.300:FF:000527">
    <property type="entry name" value="Tyrosine-protein kinase etk"/>
    <property type="match status" value="1"/>
</dbReference>
<accession>A0A317CBP3</accession>
<dbReference type="SUPFAM" id="SSF52540">
    <property type="entry name" value="P-loop containing nucleoside triphosphate hydrolases"/>
    <property type="match status" value="1"/>
</dbReference>
<feature type="region of interest" description="Disordered" evidence="17">
    <location>
        <begin position="1"/>
        <end position="36"/>
    </location>
</feature>
<evidence type="ECO:0000259" key="21">
    <source>
        <dbReference type="Pfam" id="PF13807"/>
    </source>
</evidence>
<feature type="domain" description="Polysaccharide chain length determinant N-terminal" evidence="19">
    <location>
        <begin position="41"/>
        <end position="131"/>
    </location>
</feature>
<protein>
    <recommendedName>
        <fullName evidence="4">non-specific protein-tyrosine kinase</fullName>
        <ecNumber evidence="4">2.7.10.2</ecNumber>
    </recommendedName>
</protein>
<keyword evidence="7" id="KW-0808">Transferase</keyword>
<dbReference type="Pfam" id="PF13807">
    <property type="entry name" value="GNVR"/>
    <property type="match status" value="1"/>
</dbReference>
<feature type="transmembrane region" description="Helical" evidence="18">
    <location>
        <begin position="58"/>
        <end position="77"/>
    </location>
</feature>
<comment type="similarity">
    <text evidence="2">Belongs to the CpsD/CapB family.</text>
</comment>
<keyword evidence="10" id="KW-0418">Kinase</keyword>
<evidence type="ECO:0000256" key="11">
    <source>
        <dbReference type="ARBA" id="ARBA00022840"/>
    </source>
</evidence>
<evidence type="ECO:0000256" key="17">
    <source>
        <dbReference type="SAM" id="MobiDB-lite"/>
    </source>
</evidence>
<sequence length="767" mass="84819">MSNTSFPVSDDPRHLRSPDEQVVNPQGYTRDLSKSDDEADDEIDLRELFGVIMRRKGTIILIAILTFIAALVMTLMMKPVYRASTTLQVEMEGTKVLKYDVEAESGSRNARDFYQTQFEVLKSRALAKRTMEGMGIESLFRGDQLAKPFFAETVDGLKSLFLGSTDEDEVDPFAEESQFETTSERVGKAPLEDKLIRGLTVSPVKNSQIVKLSYDSTDPELAANIVNSIARNYIDMNLERRVESAGFAKEFLGKQLADVKSKLEQSQVELNDYLKEKGLFKLGDEKSPGLTATKITQLSKALGEAETKRIEMQSKYEQAQRAHGDAKVLDSPTVQALKKNLVNLQSKYQEQLQVYKPGYPLMVQLRRQMQQIENEIDAETRTIRQTVERSLSTDFLAAKENEAELAAELERQKQLFVEIRDQDIGYNTLFREVETNKSSYDGLLTRLKEVSVAGGVESNNISVLDPAIVPFAKHKPNTRLNLALGLVLGVFLGTVVAFLLEFLDDRVKTTDELERLLGLPLLGMTPSVKGDDPVAHALMTVNEPSSAIAEAFRSLRTNLLFASKLGLPRVLVLTSAMPSEGKSSSCVNLATAFAQANNRVLVVDADLRKPTAHKRLKLDNSVGLSNYLTSQAETADVIQESSISGVSVITAGPISPNPSELLTGERLNELFSLAPDTFDIIIVDAPPVMGLADALVLSNRADATVMVTAFAQSKKRQIQDANRRLRQAHANLIGVLFTKVKTGGSYGGYNYYTDYYSYGADHLPNKT</sequence>
<dbReference type="CDD" id="cd05387">
    <property type="entry name" value="BY-kinase"/>
    <property type="match status" value="1"/>
</dbReference>
<dbReference type="InterPro" id="IPR025669">
    <property type="entry name" value="AAA_dom"/>
</dbReference>
<comment type="subcellular location">
    <subcellularLocation>
        <location evidence="1">Cell inner membrane</location>
        <topology evidence="1">Multi-pass membrane protein</topology>
    </subcellularLocation>
</comment>
<keyword evidence="14" id="KW-0829">Tyrosine-protein kinase</keyword>
<evidence type="ECO:0000313" key="22">
    <source>
        <dbReference type="EMBL" id="PWQ95789.1"/>
    </source>
</evidence>
<dbReference type="PANTHER" id="PTHR32309">
    <property type="entry name" value="TYROSINE-PROTEIN KINASE"/>
    <property type="match status" value="1"/>
</dbReference>
<evidence type="ECO:0000256" key="9">
    <source>
        <dbReference type="ARBA" id="ARBA00022741"/>
    </source>
</evidence>
<feature type="domain" description="AAA" evidence="20">
    <location>
        <begin position="581"/>
        <end position="699"/>
    </location>
</feature>
<organism evidence="22 23">
    <name type="scientific">Leucothrix pacifica</name>
    <dbReference type="NCBI Taxonomy" id="1247513"/>
    <lineage>
        <taxon>Bacteria</taxon>
        <taxon>Pseudomonadati</taxon>
        <taxon>Pseudomonadota</taxon>
        <taxon>Gammaproteobacteria</taxon>
        <taxon>Thiotrichales</taxon>
        <taxon>Thiotrichaceae</taxon>
        <taxon>Leucothrix</taxon>
    </lineage>
</organism>
<evidence type="ECO:0000259" key="20">
    <source>
        <dbReference type="Pfam" id="PF13614"/>
    </source>
</evidence>
<proteinExistence type="inferred from homology"/>
<dbReference type="Proteomes" id="UP000245539">
    <property type="component" value="Unassembled WGS sequence"/>
</dbReference>
<comment type="similarity">
    <text evidence="3">Belongs to the etk/wzc family.</text>
</comment>
<dbReference type="InterPro" id="IPR032807">
    <property type="entry name" value="GNVR"/>
</dbReference>
<feature type="compositionally biased region" description="Basic and acidic residues" evidence="17">
    <location>
        <begin position="10"/>
        <end position="19"/>
    </location>
</feature>
<evidence type="ECO:0000256" key="16">
    <source>
        <dbReference type="SAM" id="Coils"/>
    </source>
</evidence>
<dbReference type="EMBL" id="QGKM01000041">
    <property type="protein sequence ID" value="PWQ95789.1"/>
    <property type="molecule type" value="Genomic_DNA"/>
</dbReference>
<dbReference type="InterPro" id="IPR005702">
    <property type="entry name" value="Wzc-like_C"/>
</dbReference>
<dbReference type="PANTHER" id="PTHR32309:SF13">
    <property type="entry name" value="FERRIC ENTEROBACTIN TRANSPORT PROTEIN FEPE"/>
    <property type="match status" value="1"/>
</dbReference>
<evidence type="ECO:0000256" key="2">
    <source>
        <dbReference type="ARBA" id="ARBA00007316"/>
    </source>
</evidence>
<dbReference type="GO" id="GO:0004715">
    <property type="term" value="F:non-membrane spanning protein tyrosine kinase activity"/>
    <property type="evidence" value="ECO:0007669"/>
    <property type="project" value="UniProtKB-EC"/>
</dbReference>
<gene>
    <name evidence="22" type="ORF">DKW60_13890</name>
</gene>
<feature type="transmembrane region" description="Helical" evidence="18">
    <location>
        <begin position="480"/>
        <end position="500"/>
    </location>
</feature>
<keyword evidence="6" id="KW-0997">Cell inner membrane</keyword>